<evidence type="ECO:0000256" key="9">
    <source>
        <dbReference type="ARBA" id="ARBA00022801"/>
    </source>
</evidence>
<keyword evidence="11" id="KW-0573">Peptidoglycan synthesis</keyword>
<dbReference type="InterPro" id="IPR050396">
    <property type="entry name" value="Glycosyltr_51/Transpeptidase"/>
</dbReference>
<dbReference type="PANTHER" id="PTHR32282">
    <property type="entry name" value="BINDING PROTEIN TRANSPEPTIDASE, PUTATIVE-RELATED"/>
    <property type="match status" value="1"/>
</dbReference>
<keyword evidence="5" id="KW-0645">Protease</keyword>
<evidence type="ECO:0000256" key="7">
    <source>
        <dbReference type="ARBA" id="ARBA00022679"/>
    </source>
</evidence>
<dbReference type="FunFam" id="1.10.3810.10:FF:000001">
    <property type="entry name" value="Penicillin-binding protein 1A"/>
    <property type="match status" value="1"/>
</dbReference>
<comment type="similarity">
    <text evidence="2">In the N-terminal section; belongs to the glycosyltransferase 51 family.</text>
</comment>
<dbReference type="Pfam" id="PF00905">
    <property type="entry name" value="Transpeptidase"/>
    <property type="match status" value="1"/>
</dbReference>
<keyword evidence="13 18" id="KW-0472">Membrane</keyword>
<dbReference type="Gene3D" id="1.10.3810.10">
    <property type="entry name" value="Biosynthetic peptidoglycan transglycosylase-like"/>
    <property type="match status" value="1"/>
</dbReference>
<dbReference type="EMBL" id="BMFK01000001">
    <property type="protein sequence ID" value="GGE72794.1"/>
    <property type="molecule type" value="Genomic_DNA"/>
</dbReference>
<dbReference type="InterPro" id="IPR001460">
    <property type="entry name" value="PCN-bd_Tpept"/>
</dbReference>
<evidence type="ECO:0000256" key="17">
    <source>
        <dbReference type="ARBA" id="ARBA00049902"/>
    </source>
</evidence>
<keyword evidence="9" id="KW-0378">Hydrolase</keyword>
<keyword evidence="4" id="KW-0121">Carboxypeptidase</keyword>
<evidence type="ECO:0000256" key="5">
    <source>
        <dbReference type="ARBA" id="ARBA00022670"/>
    </source>
</evidence>
<keyword evidence="3" id="KW-1003">Cell membrane</keyword>
<comment type="similarity">
    <text evidence="1">In the C-terminal section; belongs to the transpeptidase family.</text>
</comment>
<dbReference type="Gene3D" id="3.40.710.10">
    <property type="entry name" value="DD-peptidase/beta-lactamase superfamily"/>
    <property type="match status" value="1"/>
</dbReference>
<dbReference type="Pfam" id="PF00912">
    <property type="entry name" value="Transgly"/>
    <property type="match status" value="1"/>
</dbReference>
<evidence type="ECO:0000256" key="11">
    <source>
        <dbReference type="ARBA" id="ARBA00022984"/>
    </source>
</evidence>
<keyword evidence="22" id="KW-1185">Reference proteome</keyword>
<keyword evidence="14" id="KW-0511">Multifunctional enzyme</keyword>
<dbReference type="InterPro" id="IPR023346">
    <property type="entry name" value="Lysozyme-like_dom_sf"/>
</dbReference>
<dbReference type="Proteomes" id="UP000605259">
    <property type="component" value="Unassembled WGS sequence"/>
</dbReference>
<dbReference type="InterPro" id="IPR012338">
    <property type="entry name" value="Beta-lactam/transpept-like"/>
</dbReference>
<name>A0A917ES63_9BACI</name>
<evidence type="ECO:0000256" key="13">
    <source>
        <dbReference type="ARBA" id="ARBA00023136"/>
    </source>
</evidence>
<evidence type="ECO:0000256" key="1">
    <source>
        <dbReference type="ARBA" id="ARBA00007090"/>
    </source>
</evidence>
<dbReference type="GO" id="GO:0008658">
    <property type="term" value="F:penicillin binding"/>
    <property type="evidence" value="ECO:0007669"/>
    <property type="project" value="InterPro"/>
</dbReference>
<evidence type="ECO:0000256" key="2">
    <source>
        <dbReference type="ARBA" id="ARBA00007739"/>
    </source>
</evidence>
<comment type="caution">
    <text evidence="21">The sequence shown here is derived from an EMBL/GenBank/DDBJ whole genome shotgun (WGS) entry which is preliminary data.</text>
</comment>
<evidence type="ECO:0000256" key="10">
    <source>
        <dbReference type="ARBA" id="ARBA00022960"/>
    </source>
</evidence>
<dbReference type="SUPFAM" id="SSF56601">
    <property type="entry name" value="beta-lactamase/transpeptidase-like"/>
    <property type="match status" value="1"/>
</dbReference>
<evidence type="ECO:0000313" key="21">
    <source>
        <dbReference type="EMBL" id="GGE72794.1"/>
    </source>
</evidence>
<dbReference type="GO" id="GO:0009002">
    <property type="term" value="F:serine-type D-Ala-D-Ala carboxypeptidase activity"/>
    <property type="evidence" value="ECO:0007669"/>
    <property type="project" value="UniProtKB-EC"/>
</dbReference>
<proteinExistence type="inferred from homology"/>
<reference evidence="21" key="2">
    <citation type="submission" date="2020-09" db="EMBL/GenBank/DDBJ databases">
        <authorList>
            <person name="Sun Q."/>
            <person name="Zhou Y."/>
        </authorList>
    </citation>
    <scope>NUCLEOTIDE SEQUENCE</scope>
    <source>
        <strain evidence="21">CGMCC 1.12698</strain>
    </source>
</reference>
<dbReference type="InterPro" id="IPR001264">
    <property type="entry name" value="Glyco_trans_51"/>
</dbReference>
<evidence type="ECO:0000313" key="22">
    <source>
        <dbReference type="Proteomes" id="UP000605259"/>
    </source>
</evidence>
<accession>A0A917ES63</accession>
<keyword evidence="6" id="KW-0328">Glycosyltransferase</keyword>
<protein>
    <submittedName>
        <fullName evidence="21">Penicillin-binding protein</fullName>
    </submittedName>
</protein>
<keyword evidence="12 18" id="KW-1133">Transmembrane helix</keyword>
<dbReference type="GO" id="GO:0008955">
    <property type="term" value="F:peptidoglycan glycosyltransferase activity"/>
    <property type="evidence" value="ECO:0007669"/>
    <property type="project" value="UniProtKB-EC"/>
</dbReference>
<evidence type="ECO:0000256" key="6">
    <source>
        <dbReference type="ARBA" id="ARBA00022676"/>
    </source>
</evidence>
<evidence type="ECO:0000256" key="14">
    <source>
        <dbReference type="ARBA" id="ARBA00023268"/>
    </source>
</evidence>
<evidence type="ECO:0000256" key="18">
    <source>
        <dbReference type="SAM" id="Phobius"/>
    </source>
</evidence>
<dbReference type="PANTHER" id="PTHR32282:SF32">
    <property type="entry name" value="PENICILLIN-BINDING PROTEIN 2A"/>
    <property type="match status" value="1"/>
</dbReference>
<organism evidence="21 22">
    <name type="scientific">Priestia taiwanensis</name>
    <dbReference type="NCBI Taxonomy" id="1347902"/>
    <lineage>
        <taxon>Bacteria</taxon>
        <taxon>Bacillati</taxon>
        <taxon>Bacillota</taxon>
        <taxon>Bacilli</taxon>
        <taxon>Bacillales</taxon>
        <taxon>Bacillaceae</taxon>
        <taxon>Priestia</taxon>
    </lineage>
</organism>
<comment type="catalytic activity">
    <reaction evidence="16">
        <text>Preferential cleavage: (Ac)2-L-Lys-D-Ala-|-D-Ala. Also transpeptidation of peptidyl-alanyl moieties that are N-acyl substituents of D-alanine.</text>
        <dbReference type="EC" id="3.4.16.4"/>
    </reaction>
</comment>
<feature type="transmembrane region" description="Helical" evidence="18">
    <location>
        <begin position="24"/>
        <end position="48"/>
    </location>
</feature>
<dbReference type="GO" id="GO:0030288">
    <property type="term" value="C:outer membrane-bounded periplasmic space"/>
    <property type="evidence" value="ECO:0007669"/>
    <property type="project" value="TreeGrafter"/>
</dbReference>
<dbReference type="SUPFAM" id="SSF53955">
    <property type="entry name" value="Lysozyme-like"/>
    <property type="match status" value="1"/>
</dbReference>
<evidence type="ECO:0000259" key="19">
    <source>
        <dbReference type="Pfam" id="PF00905"/>
    </source>
</evidence>
<dbReference type="GO" id="GO:0008360">
    <property type="term" value="P:regulation of cell shape"/>
    <property type="evidence" value="ECO:0007669"/>
    <property type="project" value="UniProtKB-KW"/>
</dbReference>
<dbReference type="InterPro" id="IPR036950">
    <property type="entry name" value="PBP_transglycosylase"/>
</dbReference>
<evidence type="ECO:0000256" key="16">
    <source>
        <dbReference type="ARBA" id="ARBA00034000"/>
    </source>
</evidence>
<dbReference type="GO" id="GO:0071555">
    <property type="term" value="P:cell wall organization"/>
    <property type="evidence" value="ECO:0007669"/>
    <property type="project" value="UniProtKB-KW"/>
</dbReference>
<keyword evidence="15" id="KW-0961">Cell wall biogenesis/degradation</keyword>
<comment type="catalytic activity">
    <reaction evidence="17">
        <text>[GlcNAc-(1-&gt;4)-Mur2Ac(oyl-L-Ala-gamma-D-Glu-L-Lys-D-Ala-D-Ala)](n)-di-trans,octa-cis-undecaprenyl diphosphate + beta-D-GlcNAc-(1-&gt;4)-Mur2Ac(oyl-L-Ala-gamma-D-Glu-L-Lys-D-Ala-D-Ala)-di-trans,octa-cis-undecaprenyl diphosphate = [GlcNAc-(1-&gt;4)-Mur2Ac(oyl-L-Ala-gamma-D-Glu-L-Lys-D-Ala-D-Ala)](n+1)-di-trans,octa-cis-undecaprenyl diphosphate + di-trans,octa-cis-undecaprenyl diphosphate + H(+)</text>
        <dbReference type="Rhea" id="RHEA:23708"/>
        <dbReference type="Rhea" id="RHEA-COMP:9602"/>
        <dbReference type="Rhea" id="RHEA-COMP:9603"/>
        <dbReference type="ChEBI" id="CHEBI:15378"/>
        <dbReference type="ChEBI" id="CHEBI:58405"/>
        <dbReference type="ChEBI" id="CHEBI:60033"/>
        <dbReference type="ChEBI" id="CHEBI:78435"/>
        <dbReference type="EC" id="2.4.99.28"/>
    </reaction>
</comment>
<keyword evidence="10" id="KW-0133">Cell shape</keyword>
<dbReference type="GO" id="GO:0006508">
    <property type="term" value="P:proteolysis"/>
    <property type="evidence" value="ECO:0007669"/>
    <property type="project" value="UniProtKB-KW"/>
</dbReference>
<gene>
    <name evidence="21" type="primary">pbpF</name>
    <name evidence="21" type="ORF">GCM10007140_23380</name>
</gene>
<dbReference type="NCBIfam" id="TIGR02074">
    <property type="entry name" value="PBP_1a_fam"/>
    <property type="match status" value="1"/>
</dbReference>
<dbReference type="GO" id="GO:0009252">
    <property type="term" value="P:peptidoglycan biosynthetic process"/>
    <property type="evidence" value="ECO:0007669"/>
    <property type="project" value="UniProtKB-KW"/>
</dbReference>
<evidence type="ECO:0000256" key="8">
    <source>
        <dbReference type="ARBA" id="ARBA00022692"/>
    </source>
</evidence>
<reference evidence="21" key="1">
    <citation type="journal article" date="2014" name="Int. J. Syst. Evol. Microbiol.">
        <title>Complete genome sequence of Corynebacterium casei LMG S-19264T (=DSM 44701T), isolated from a smear-ripened cheese.</title>
        <authorList>
            <consortium name="US DOE Joint Genome Institute (JGI-PGF)"/>
            <person name="Walter F."/>
            <person name="Albersmeier A."/>
            <person name="Kalinowski J."/>
            <person name="Ruckert C."/>
        </authorList>
    </citation>
    <scope>NUCLEOTIDE SEQUENCE</scope>
    <source>
        <strain evidence="21">CGMCC 1.12698</strain>
    </source>
</reference>
<keyword evidence="7" id="KW-0808">Transferase</keyword>
<evidence type="ECO:0000256" key="15">
    <source>
        <dbReference type="ARBA" id="ARBA00023316"/>
    </source>
</evidence>
<dbReference type="AlphaFoldDB" id="A0A917ES63"/>
<feature type="domain" description="Penicillin-binding protein transpeptidase" evidence="19">
    <location>
        <begin position="337"/>
        <end position="609"/>
    </location>
</feature>
<evidence type="ECO:0000256" key="12">
    <source>
        <dbReference type="ARBA" id="ARBA00022989"/>
    </source>
</evidence>
<sequence>MNNKRTTKKIVSEKNMKMKMIKKILIGVAAVIGVFVLSLVGYMTIIFLGDYGIDEKKLVFPSATKLVDESGNEISKLYREDRELVAISDIPAHVQQAFVAVEDARFYEHSGIDLKAIARAVYKDILARAKVEGGSTITQQLAKNVFLTNDKSLLRKTKELTIALSLENKYTKDQILEMYLNHIYFGHGAYGIQSASKTYFNKDVSELTVDEAAVLAALPKAPNSYSPIKNPDKAKGRRDVVLSLMAKHGYITAEDAVRYQGKTIAVHPKQLQKEPAFATYTDMIIQEAEEKYSLSYDELLEGGYTIVIPLNTKAQKAAYEEFKNPKNFPGKDANAEGSFVLMDSKTGGIQAAIGGRNYENRGLNRVYVKRQPGSTMKPPLVYAPALETGEYTPYSLLRNEQMTFDEYKPHNYDNRYSTDITMYDAIKNSTNIPAVWLLNEVGIKESKTYLEKMDMGIDDNGLSIALGGLSEGYSPLEMAKAYRTFAEGGKMVEPYVINEIRNRHGEIVGEHDKKEVDVYSKQTAWHMTRMLEAVVKEGTAKAGTYNGALAGKTGSTNIPGIKNGMRDAWFVGYTPNLVGAVWMGYDKTDDQHYLVGGSNYPTTVMKNILSEIDADATPAFAKPDDVEELDAPIRLDLLKDVEADLTFTPLGLFTAKITWTPLPDERVEYRVYRVDGEEAKLEGSVTGEGHYEVSFVNAFRPPSFYVVPYNPQTNQEGEKSKVVTP</sequence>
<evidence type="ECO:0000259" key="20">
    <source>
        <dbReference type="Pfam" id="PF00912"/>
    </source>
</evidence>
<keyword evidence="8 18" id="KW-0812">Transmembrane</keyword>
<evidence type="ECO:0000256" key="4">
    <source>
        <dbReference type="ARBA" id="ARBA00022645"/>
    </source>
</evidence>
<evidence type="ECO:0000256" key="3">
    <source>
        <dbReference type="ARBA" id="ARBA00022475"/>
    </source>
</evidence>
<feature type="domain" description="Glycosyl transferase family 51" evidence="20">
    <location>
        <begin position="71"/>
        <end position="245"/>
    </location>
</feature>